<dbReference type="InParanoid" id="A0A0V0R1I4"/>
<sequence>MQTEESVDQLECSKCGQYVEQVLALQCNHNLCLNCAAKSLSNDSKLSSSGQQLSSLKCEICGVLTLLDPNSAQVLSEIRQNENLQQEQEFVAQQEINQQISRQKNDQTNINIVQEQKNNQQQYMSNEKSSYRQSPINNQGSPQIQQNSQYQNQNQADQSQNYNNNNQQQYNQQEGDYQISNYCRDHPSEETILYCFTCDSPCICMECYLNGLHKNHEVQNIRNKYENLQNGVDDLKFKVKTRSDFLLNDESRLTQKKRELIELVSSAKSQIKQSFDEIFQVLEQKQAQLLQNTEDLMEEKFMEIDRTLAKVQGNNQFLQNFEAQLNRFYYESDRTTTSDIRAFNFYAENKQRILQNLADLDRNFFSQVRDKLNCDFLLDTNSVYQHLEAVQGVKIEIMSLKGVESQTPTLLEQQLFEQARQDKNNRRFNQFQGTNNGNPIRSPQQQQQQCSTDQSLLKIQQQRLRQQQQQVNISQQNLMQQQQEQEEECQNQSYARYQQQLRSQQQEQSPQQYLAETEKRVSFLDPGVAVSQNRSDFRQRQNNNSKIDSVAALYGQILEKKKLNTQSPSKINFPHQQQKQIEKQQNTAIETKNRQYIKIQEQGINNNNNQYEKKELHLSYIKKKQQEIFKDEEQYNNQKVQNVFQRQQPQRFQPRQFLHQQRELSQQNLKMIENQKAYNKQVKKIQQFIEKANKIQDQNRYSSQIPAQITTLTIKNISKDDLNVINKKPQKRPPKKID</sequence>
<dbReference type="OrthoDB" id="414534at2759"/>
<dbReference type="Gene3D" id="3.30.160.60">
    <property type="entry name" value="Classic Zinc Finger"/>
    <property type="match status" value="1"/>
</dbReference>
<dbReference type="SUPFAM" id="SSF57845">
    <property type="entry name" value="B-box zinc-binding domain"/>
    <property type="match status" value="1"/>
</dbReference>
<feature type="coiled-coil region" evidence="4">
    <location>
        <begin position="457"/>
        <end position="492"/>
    </location>
</feature>
<evidence type="ECO:0000313" key="8">
    <source>
        <dbReference type="Proteomes" id="UP000054937"/>
    </source>
</evidence>
<dbReference type="PROSITE" id="PS00518">
    <property type="entry name" value="ZF_RING_1"/>
    <property type="match status" value="1"/>
</dbReference>
<name>A0A0V0R1I4_PSEPJ</name>
<keyword evidence="2" id="KW-0863">Zinc-finger</keyword>
<dbReference type="AlphaFoldDB" id="A0A0V0R1I4"/>
<evidence type="ECO:0000259" key="6">
    <source>
        <dbReference type="SMART" id="SM00336"/>
    </source>
</evidence>
<organism evidence="7 8">
    <name type="scientific">Pseudocohnilembus persalinus</name>
    <name type="common">Ciliate</name>
    <dbReference type="NCBI Taxonomy" id="266149"/>
    <lineage>
        <taxon>Eukaryota</taxon>
        <taxon>Sar</taxon>
        <taxon>Alveolata</taxon>
        <taxon>Ciliophora</taxon>
        <taxon>Intramacronucleata</taxon>
        <taxon>Oligohymenophorea</taxon>
        <taxon>Scuticociliatia</taxon>
        <taxon>Philasterida</taxon>
        <taxon>Pseudocohnilembidae</taxon>
        <taxon>Pseudocohnilembus</taxon>
    </lineage>
</organism>
<reference evidence="7 8" key="1">
    <citation type="journal article" date="2015" name="Sci. Rep.">
        <title>Genome of the facultative scuticociliatosis pathogen Pseudocohnilembus persalinus provides insight into its virulence through horizontal gene transfer.</title>
        <authorList>
            <person name="Xiong J."/>
            <person name="Wang G."/>
            <person name="Cheng J."/>
            <person name="Tian M."/>
            <person name="Pan X."/>
            <person name="Warren A."/>
            <person name="Jiang C."/>
            <person name="Yuan D."/>
            <person name="Miao W."/>
        </authorList>
    </citation>
    <scope>NUCLEOTIDE SEQUENCE [LARGE SCALE GENOMIC DNA]</scope>
    <source>
        <strain evidence="7">36N120E</strain>
    </source>
</reference>
<protein>
    <recommendedName>
        <fullName evidence="6">B box-type domain-containing protein</fullName>
    </recommendedName>
</protein>
<keyword evidence="8" id="KW-1185">Reference proteome</keyword>
<proteinExistence type="predicted"/>
<keyword evidence="1" id="KW-0479">Metal-binding</keyword>
<dbReference type="CDD" id="cd19756">
    <property type="entry name" value="Bbox2"/>
    <property type="match status" value="1"/>
</dbReference>
<comment type="caution">
    <text evidence="7">The sequence shown here is derived from an EMBL/GenBank/DDBJ whole genome shotgun (WGS) entry which is preliminary data.</text>
</comment>
<evidence type="ECO:0000256" key="1">
    <source>
        <dbReference type="ARBA" id="ARBA00022723"/>
    </source>
</evidence>
<dbReference type="InterPro" id="IPR000315">
    <property type="entry name" value="Znf_B-box"/>
</dbReference>
<evidence type="ECO:0000256" key="2">
    <source>
        <dbReference type="ARBA" id="ARBA00022771"/>
    </source>
</evidence>
<dbReference type="Gene3D" id="3.30.40.10">
    <property type="entry name" value="Zinc/RING finger domain, C3HC4 (zinc finger)"/>
    <property type="match status" value="1"/>
</dbReference>
<dbReference type="Proteomes" id="UP000054937">
    <property type="component" value="Unassembled WGS sequence"/>
</dbReference>
<feature type="region of interest" description="Disordered" evidence="5">
    <location>
        <begin position="119"/>
        <end position="167"/>
    </location>
</feature>
<dbReference type="InterPro" id="IPR017907">
    <property type="entry name" value="Znf_RING_CS"/>
</dbReference>
<feature type="domain" description="B box-type" evidence="6">
    <location>
        <begin position="178"/>
        <end position="221"/>
    </location>
</feature>
<evidence type="ECO:0000256" key="4">
    <source>
        <dbReference type="SAM" id="Coils"/>
    </source>
</evidence>
<dbReference type="GO" id="GO:0008270">
    <property type="term" value="F:zinc ion binding"/>
    <property type="evidence" value="ECO:0007669"/>
    <property type="project" value="UniProtKB-KW"/>
</dbReference>
<dbReference type="SUPFAM" id="SSF57850">
    <property type="entry name" value="RING/U-box"/>
    <property type="match status" value="1"/>
</dbReference>
<evidence type="ECO:0000256" key="3">
    <source>
        <dbReference type="ARBA" id="ARBA00022833"/>
    </source>
</evidence>
<keyword evidence="4" id="KW-0175">Coiled coil</keyword>
<keyword evidence="3" id="KW-0862">Zinc</keyword>
<evidence type="ECO:0000256" key="5">
    <source>
        <dbReference type="SAM" id="MobiDB-lite"/>
    </source>
</evidence>
<dbReference type="InterPro" id="IPR013083">
    <property type="entry name" value="Znf_RING/FYVE/PHD"/>
</dbReference>
<dbReference type="SMART" id="SM00336">
    <property type="entry name" value="BBOX"/>
    <property type="match status" value="1"/>
</dbReference>
<evidence type="ECO:0000313" key="7">
    <source>
        <dbReference type="EMBL" id="KRX08380.1"/>
    </source>
</evidence>
<dbReference type="EMBL" id="LDAU01000065">
    <property type="protein sequence ID" value="KRX08380.1"/>
    <property type="molecule type" value="Genomic_DNA"/>
</dbReference>
<accession>A0A0V0R1I4</accession>
<feature type="compositionally biased region" description="Low complexity" evidence="5">
    <location>
        <begin position="137"/>
        <end position="167"/>
    </location>
</feature>
<gene>
    <name evidence="7" type="ORF">PPERSA_03374</name>
</gene>
<dbReference type="Pfam" id="PF00643">
    <property type="entry name" value="zf-B_box"/>
    <property type="match status" value="1"/>
</dbReference>
<dbReference type="PANTHER" id="PTHR24103">
    <property type="entry name" value="E3 UBIQUITIN-PROTEIN LIGASE TRIM"/>
    <property type="match status" value="1"/>
</dbReference>
<feature type="compositionally biased region" description="Polar residues" evidence="5">
    <location>
        <begin position="119"/>
        <end position="136"/>
    </location>
</feature>
<dbReference type="InterPro" id="IPR050143">
    <property type="entry name" value="TRIM/RBCC"/>
</dbReference>